<keyword evidence="4" id="KW-0732">Signal</keyword>
<reference evidence="6 7" key="1">
    <citation type="submission" date="2016-10" db="EMBL/GenBank/DDBJ databases">
        <authorList>
            <person name="de Groot N.N."/>
        </authorList>
    </citation>
    <scope>NUCLEOTIDE SEQUENCE [LARGE SCALE GENOMIC DNA]</scope>
    <source>
        <strain evidence="6 7">DSM 19706</strain>
    </source>
</reference>
<dbReference type="PROSITE" id="PS51123">
    <property type="entry name" value="OMPA_2"/>
    <property type="match status" value="1"/>
</dbReference>
<dbReference type="EMBL" id="FOHK01000015">
    <property type="protein sequence ID" value="SET81070.1"/>
    <property type="molecule type" value="Genomic_DNA"/>
</dbReference>
<name>A0A1I0HBL2_THASX</name>
<evidence type="ECO:0000256" key="2">
    <source>
        <dbReference type="ARBA" id="ARBA00023136"/>
    </source>
</evidence>
<sequence>MNKTFAMLCLLPLLLLGCASDPEIYTEQEQVNDLNDQDDDGVINARDLCPDTPVGSTIDNDGCPERQLHHDAVVEEIAFGFDRYDLTTAEQLKVSGITKLMKDNPETQLFLVGDTSIEGTDKYNENLAERRVETVLNQLVSEGIKQERFILEIYSHLHHLPITLTIREHRLVAILVWPNEQEFVQDWTIYDQEKTGEIK</sequence>
<evidence type="ECO:0000256" key="1">
    <source>
        <dbReference type="ARBA" id="ARBA00004370"/>
    </source>
</evidence>
<dbReference type="PROSITE" id="PS51257">
    <property type="entry name" value="PROKAR_LIPOPROTEIN"/>
    <property type="match status" value="1"/>
</dbReference>
<accession>A0A1I0HBL2</accession>
<dbReference type="RefSeq" id="WP_177168930.1">
    <property type="nucleotide sequence ID" value="NZ_AP027363.1"/>
</dbReference>
<dbReference type="Pfam" id="PF00691">
    <property type="entry name" value="OmpA"/>
    <property type="match status" value="1"/>
</dbReference>
<dbReference type="SUPFAM" id="SSF103088">
    <property type="entry name" value="OmpA-like"/>
    <property type="match status" value="1"/>
</dbReference>
<organism evidence="6 7">
    <name type="scientific">Thalassotalea agarivorans</name>
    <name type="common">Thalassomonas agarivorans</name>
    <dbReference type="NCBI Taxonomy" id="349064"/>
    <lineage>
        <taxon>Bacteria</taxon>
        <taxon>Pseudomonadati</taxon>
        <taxon>Pseudomonadota</taxon>
        <taxon>Gammaproteobacteria</taxon>
        <taxon>Alteromonadales</taxon>
        <taxon>Colwelliaceae</taxon>
        <taxon>Thalassotalea</taxon>
    </lineage>
</organism>
<keyword evidence="2 3" id="KW-0472">Membrane</keyword>
<dbReference type="GO" id="GO:0016020">
    <property type="term" value="C:membrane"/>
    <property type="evidence" value="ECO:0007669"/>
    <property type="project" value="UniProtKB-SubCell"/>
</dbReference>
<dbReference type="Gene3D" id="3.30.1330.60">
    <property type="entry name" value="OmpA-like domain"/>
    <property type="match status" value="1"/>
</dbReference>
<protein>
    <submittedName>
        <fullName evidence="6">OmpA family protein</fullName>
    </submittedName>
</protein>
<feature type="chain" id="PRO_5011458011" evidence="4">
    <location>
        <begin position="22"/>
        <end position="199"/>
    </location>
</feature>
<dbReference type="InterPro" id="IPR006664">
    <property type="entry name" value="OMP_bac"/>
</dbReference>
<feature type="signal peptide" evidence="4">
    <location>
        <begin position="1"/>
        <end position="21"/>
    </location>
</feature>
<proteinExistence type="predicted"/>
<dbReference type="Proteomes" id="UP000199308">
    <property type="component" value="Unassembled WGS sequence"/>
</dbReference>
<dbReference type="AlphaFoldDB" id="A0A1I0HBL2"/>
<evidence type="ECO:0000313" key="7">
    <source>
        <dbReference type="Proteomes" id="UP000199308"/>
    </source>
</evidence>
<dbReference type="STRING" id="349064.SAMN05660429_02747"/>
<dbReference type="InterPro" id="IPR006665">
    <property type="entry name" value="OmpA-like"/>
</dbReference>
<feature type="domain" description="OmpA-like" evidence="5">
    <location>
        <begin position="66"/>
        <end position="182"/>
    </location>
</feature>
<evidence type="ECO:0000259" key="5">
    <source>
        <dbReference type="PROSITE" id="PS51123"/>
    </source>
</evidence>
<dbReference type="CDD" id="cd07185">
    <property type="entry name" value="OmpA_C-like"/>
    <property type="match status" value="1"/>
</dbReference>
<evidence type="ECO:0000256" key="4">
    <source>
        <dbReference type="SAM" id="SignalP"/>
    </source>
</evidence>
<dbReference type="PRINTS" id="PR01021">
    <property type="entry name" value="OMPADOMAIN"/>
</dbReference>
<evidence type="ECO:0000256" key="3">
    <source>
        <dbReference type="PROSITE-ProRule" id="PRU00473"/>
    </source>
</evidence>
<evidence type="ECO:0000313" key="6">
    <source>
        <dbReference type="EMBL" id="SET81070.1"/>
    </source>
</evidence>
<keyword evidence="7" id="KW-1185">Reference proteome</keyword>
<dbReference type="InterPro" id="IPR036737">
    <property type="entry name" value="OmpA-like_sf"/>
</dbReference>
<gene>
    <name evidence="6" type="ORF">SAMN05660429_02747</name>
</gene>
<comment type="subcellular location">
    <subcellularLocation>
        <location evidence="1">Membrane</location>
    </subcellularLocation>
</comment>